<feature type="compositionally biased region" description="Polar residues" evidence="1">
    <location>
        <begin position="53"/>
        <end position="62"/>
    </location>
</feature>
<organism evidence="2 3">
    <name type="scientific">Zosterops borbonicus</name>
    <dbReference type="NCBI Taxonomy" id="364589"/>
    <lineage>
        <taxon>Eukaryota</taxon>
        <taxon>Metazoa</taxon>
        <taxon>Chordata</taxon>
        <taxon>Craniata</taxon>
        <taxon>Vertebrata</taxon>
        <taxon>Euteleostomi</taxon>
        <taxon>Archelosauria</taxon>
        <taxon>Archosauria</taxon>
        <taxon>Dinosauria</taxon>
        <taxon>Saurischia</taxon>
        <taxon>Theropoda</taxon>
        <taxon>Coelurosauria</taxon>
        <taxon>Aves</taxon>
        <taxon>Neognathae</taxon>
        <taxon>Neoaves</taxon>
        <taxon>Telluraves</taxon>
        <taxon>Australaves</taxon>
        <taxon>Passeriformes</taxon>
        <taxon>Sylvioidea</taxon>
        <taxon>Zosteropidae</taxon>
        <taxon>Zosterops</taxon>
    </lineage>
</organism>
<keyword evidence="3" id="KW-1185">Reference proteome</keyword>
<dbReference type="EMBL" id="SWJQ01000030">
    <property type="protein sequence ID" value="TRZ25235.1"/>
    <property type="molecule type" value="Genomic_DNA"/>
</dbReference>
<evidence type="ECO:0000256" key="1">
    <source>
        <dbReference type="SAM" id="MobiDB-lite"/>
    </source>
</evidence>
<sequence length="148" mass="16673">MTGGQEEMEMQEMMEKQEMTKRQEMTEGQEEMEMQKVTEGQEMMDKQGMMENQEMTEGQEMTESGGDPTTALGSLFQGLAALSVKKFSLIPNQNLPRHRYLKQILTSTWLLSGLALENSAGLFQAAIIVPSKDVPTVQIFTYLGQHEC</sequence>
<feature type="region of interest" description="Disordered" evidence="1">
    <location>
        <begin position="1"/>
        <end position="34"/>
    </location>
</feature>
<proteinExistence type="predicted"/>
<protein>
    <submittedName>
        <fullName evidence="2">Uncharacterized protein</fullName>
    </submittedName>
</protein>
<dbReference type="AlphaFoldDB" id="A0A8K1LSJ6"/>
<gene>
    <name evidence="2" type="ORF">HGM15179_001921</name>
</gene>
<comment type="caution">
    <text evidence="2">The sequence shown here is derived from an EMBL/GenBank/DDBJ whole genome shotgun (WGS) entry which is preliminary data.</text>
</comment>
<name>A0A8K1LSJ6_9PASS</name>
<feature type="compositionally biased region" description="Basic and acidic residues" evidence="1">
    <location>
        <begin position="13"/>
        <end position="25"/>
    </location>
</feature>
<feature type="region of interest" description="Disordered" evidence="1">
    <location>
        <begin position="50"/>
        <end position="70"/>
    </location>
</feature>
<evidence type="ECO:0000313" key="2">
    <source>
        <dbReference type="EMBL" id="TRZ25235.1"/>
    </source>
</evidence>
<dbReference type="Proteomes" id="UP000796761">
    <property type="component" value="Unassembled WGS sequence"/>
</dbReference>
<accession>A0A8K1LSJ6</accession>
<reference evidence="2" key="1">
    <citation type="submission" date="2019-04" db="EMBL/GenBank/DDBJ databases">
        <title>Genome assembly of Zosterops borbonicus 15179.</title>
        <authorList>
            <person name="Leroy T."/>
            <person name="Anselmetti Y."/>
            <person name="Tilak M.-K."/>
            <person name="Nabholz B."/>
        </authorList>
    </citation>
    <scope>NUCLEOTIDE SEQUENCE</scope>
    <source>
        <strain evidence="2">HGM_15179</strain>
        <tissue evidence="2">Muscle</tissue>
    </source>
</reference>
<feature type="compositionally biased region" description="Acidic residues" evidence="1">
    <location>
        <begin position="1"/>
        <end position="12"/>
    </location>
</feature>
<evidence type="ECO:0000313" key="3">
    <source>
        <dbReference type="Proteomes" id="UP000796761"/>
    </source>
</evidence>